<dbReference type="Gene3D" id="6.10.250.2320">
    <property type="match status" value="1"/>
</dbReference>
<dbReference type="GO" id="GO:0042393">
    <property type="term" value="F:histone binding"/>
    <property type="evidence" value="ECO:0007669"/>
    <property type="project" value="InterPro"/>
</dbReference>
<dbReference type="PANTHER" id="PTHR15992">
    <property type="entry name" value="HOLLIDAY JUNCTION RECOGNITION PROTEIN"/>
    <property type="match status" value="1"/>
</dbReference>
<dbReference type="EMBL" id="CH473997">
    <property type="protein sequence ID" value="EDL92098.1"/>
    <property type="molecule type" value="Genomic_DNA"/>
</dbReference>
<evidence type="ECO:0000256" key="1">
    <source>
        <dbReference type="SAM" id="MobiDB-lite"/>
    </source>
</evidence>
<dbReference type="Pfam" id="PF10384">
    <property type="entry name" value="Scm3"/>
    <property type="match status" value="1"/>
</dbReference>
<evidence type="ECO:0000313" key="3">
    <source>
        <dbReference type="Proteomes" id="UP000234681"/>
    </source>
</evidence>
<dbReference type="AlphaFoldDB" id="A6JQI7"/>
<gene>
    <name evidence="2" type="primary">RGD1305846_predicted</name>
    <name evidence="2" type="ORF">rCG_55606</name>
</gene>
<proteinExistence type="predicted"/>
<organism evidence="2 3">
    <name type="scientific">Rattus norvegicus</name>
    <name type="common">Rat</name>
    <dbReference type="NCBI Taxonomy" id="10116"/>
    <lineage>
        <taxon>Eukaryota</taxon>
        <taxon>Metazoa</taxon>
        <taxon>Chordata</taxon>
        <taxon>Craniata</taxon>
        <taxon>Vertebrata</taxon>
        <taxon>Euteleostomi</taxon>
        <taxon>Mammalia</taxon>
        <taxon>Eutheria</taxon>
        <taxon>Euarchontoglires</taxon>
        <taxon>Glires</taxon>
        <taxon>Rodentia</taxon>
        <taxon>Myomorpha</taxon>
        <taxon>Muroidea</taxon>
        <taxon>Muridae</taxon>
        <taxon>Murinae</taxon>
        <taxon>Rattus</taxon>
    </lineage>
</organism>
<feature type="region of interest" description="Disordered" evidence="1">
    <location>
        <begin position="69"/>
        <end position="122"/>
    </location>
</feature>
<accession>A6JQI7</accession>
<dbReference type="InterPro" id="IPR018465">
    <property type="entry name" value="Scm3/HJURP"/>
</dbReference>
<feature type="compositionally biased region" description="Low complexity" evidence="1">
    <location>
        <begin position="84"/>
        <end position="93"/>
    </location>
</feature>
<dbReference type="PANTHER" id="PTHR15992:SF5">
    <property type="entry name" value="HOLLIDAY JUNCTION RECOGNITION PROTEIN"/>
    <property type="match status" value="1"/>
</dbReference>
<name>A6JQI7_RAT</name>
<evidence type="ECO:0000313" key="2">
    <source>
        <dbReference type="EMBL" id="EDL92098.1"/>
    </source>
</evidence>
<dbReference type="Proteomes" id="UP000234681">
    <property type="component" value="Chromosome 9"/>
</dbReference>
<sequence length="149" mass="16953">MESMNLRDRPLDQRLKESSRRFQTYMQRLIAKYNQPFEDDPLVQMATLTYETPQGLRVWGGKLIKEEDEEHTQVIGGLSEQAPGGDSDSSGADTSLEEAEWPSCNLTREASGDTGKHQLTVPGNTLKTDLRRKYLTQVDILLQDAEYFK</sequence>
<dbReference type="GO" id="GO:0005634">
    <property type="term" value="C:nucleus"/>
    <property type="evidence" value="ECO:0007669"/>
    <property type="project" value="InterPro"/>
</dbReference>
<feature type="non-terminal residue" evidence="2">
    <location>
        <position position="149"/>
    </location>
</feature>
<reference evidence="2 3" key="1">
    <citation type="submission" date="2005-09" db="EMBL/GenBank/DDBJ databases">
        <authorList>
            <person name="Mural R.J."/>
            <person name="Li P.W."/>
            <person name="Adams M.D."/>
            <person name="Amanatides P.G."/>
            <person name="Baden-Tillson H."/>
            <person name="Barnstead M."/>
            <person name="Chin S.H."/>
            <person name="Dew I."/>
            <person name="Evans C.A."/>
            <person name="Ferriera S."/>
            <person name="Flanigan M."/>
            <person name="Fosler C."/>
            <person name="Glodek A."/>
            <person name="Gu Z."/>
            <person name="Holt R.A."/>
            <person name="Jennings D."/>
            <person name="Kraft C.L."/>
            <person name="Lu F."/>
            <person name="Nguyen T."/>
            <person name="Nusskern D.R."/>
            <person name="Pfannkoch C.M."/>
            <person name="Sitter C."/>
            <person name="Sutton G.G."/>
            <person name="Venter J.C."/>
            <person name="Wang Z."/>
            <person name="Woodage T."/>
            <person name="Zheng X.H."/>
            <person name="Zhong F."/>
        </authorList>
    </citation>
    <scope>NUCLEOTIDE SEQUENCE [LARGE SCALE GENOMIC DNA]</scope>
    <source>
        <strain>BN</strain>
        <strain evidence="3">Sprague-Dawley</strain>
    </source>
</reference>
<protein>
    <submittedName>
        <fullName evidence="2">Uncharacterized protein RGD1305846_predicted</fullName>
    </submittedName>
</protein>